<feature type="domain" description="Serine aminopeptidase S33" evidence="1">
    <location>
        <begin position="38"/>
        <end position="131"/>
    </location>
</feature>
<protein>
    <submittedName>
        <fullName evidence="2">Alpha/beta fold hydrolase</fullName>
    </submittedName>
</protein>
<dbReference type="InterPro" id="IPR003718">
    <property type="entry name" value="OsmC/Ohr_fam"/>
</dbReference>
<dbReference type="GO" id="GO:0016787">
    <property type="term" value="F:hydrolase activity"/>
    <property type="evidence" value="ECO:0007669"/>
    <property type="project" value="UniProtKB-KW"/>
</dbReference>
<comment type="caution">
    <text evidence="2">The sequence shown here is derived from an EMBL/GenBank/DDBJ whole genome shotgun (WGS) entry which is preliminary data.</text>
</comment>
<dbReference type="Pfam" id="PF02566">
    <property type="entry name" value="OsmC"/>
    <property type="match status" value="1"/>
</dbReference>
<name>A0ABT0NAB1_9GAMM</name>
<keyword evidence="2" id="KW-0378">Hydrolase</keyword>
<organism evidence="2 3">
    <name type="scientific">Shewanella corallii</name>
    <dbReference type="NCBI Taxonomy" id="560080"/>
    <lineage>
        <taxon>Bacteria</taxon>
        <taxon>Pseudomonadati</taxon>
        <taxon>Pseudomonadota</taxon>
        <taxon>Gammaproteobacteria</taxon>
        <taxon>Alteromonadales</taxon>
        <taxon>Shewanellaceae</taxon>
        <taxon>Shewanella</taxon>
    </lineage>
</organism>
<gene>
    <name evidence="2" type="ORF">L2725_16640</name>
</gene>
<sequence length="403" mass="43922">MALQVKFPSGSLMLAGSLETPDTEPKGYALFAHCFTCGKSSVAASRISRALVEKGFAVFRFDFTGLGGSEGDFANSNFSSNVDDLVAAADFMRSEYQAPALLVGHSLGGRAVLSAAARISEVQAVATLGAPADPDHVSKQFACDLERIEKEGEANVSLAGRPFTIKKQFLEDIRQDNRDIEQLKAALLVMHSPVDNVVSIAQAEKIYTRAKHPKSFVTLDSADHLLTNKNDAIYVAEVIAAWAARYLPDSAQGSKQYPKTASGEVAVYEYNHKFTRTLVCDKHQWIADEPAGVGGDELGPDPYEHLLAALGACTSMTVRMYANRKGLDLQDVQVLLEHSRQHGEDCQHCDDQHAKVEVLARKVKVTGDLTPEQRQRLLEIADLCPVHKTLSGKIVITTVPWED</sequence>
<accession>A0ABT0NAB1</accession>
<evidence type="ECO:0000313" key="2">
    <source>
        <dbReference type="EMBL" id="MCL2915383.1"/>
    </source>
</evidence>
<dbReference type="PANTHER" id="PTHR39624">
    <property type="entry name" value="PROTEIN INVOLVED IN RIMO-MEDIATED BETA-METHYLTHIOLATION OF RIBOSOMAL PROTEIN S12 YCAO"/>
    <property type="match status" value="1"/>
</dbReference>
<dbReference type="Gene3D" id="3.40.50.1820">
    <property type="entry name" value="alpha/beta hydrolase"/>
    <property type="match status" value="1"/>
</dbReference>
<keyword evidence="3" id="KW-1185">Reference proteome</keyword>
<dbReference type="Pfam" id="PF12146">
    <property type="entry name" value="Hydrolase_4"/>
    <property type="match status" value="1"/>
</dbReference>
<dbReference type="InterPro" id="IPR022742">
    <property type="entry name" value="Hydrolase_4"/>
</dbReference>
<dbReference type="Gene3D" id="3.30.300.20">
    <property type="match status" value="1"/>
</dbReference>
<dbReference type="InterPro" id="IPR029058">
    <property type="entry name" value="AB_hydrolase_fold"/>
</dbReference>
<dbReference type="SUPFAM" id="SSF82784">
    <property type="entry name" value="OsmC-like"/>
    <property type="match status" value="1"/>
</dbReference>
<evidence type="ECO:0000313" key="3">
    <source>
        <dbReference type="Proteomes" id="UP001202831"/>
    </source>
</evidence>
<evidence type="ECO:0000259" key="1">
    <source>
        <dbReference type="Pfam" id="PF12146"/>
    </source>
</evidence>
<dbReference type="RefSeq" id="WP_249249967.1">
    <property type="nucleotide sequence ID" value="NZ_JAKIKT010000007.1"/>
</dbReference>
<reference evidence="2 3" key="1">
    <citation type="submission" date="2022-01" db="EMBL/GenBank/DDBJ databases">
        <title>Whole genome-based taxonomy of the Shewanellaceae.</title>
        <authorList>
            <person name="Martin-Rodriguez A.J."/>
        </authorList>
    </citation>
    <scope>NUCLEOTIDE SEQUENCE [LARGE SCALE GENOMIC DNA]</scope>
    <source>
        <strain evidence="2 3">DSM 21332</strain>
    </source>
</reference>
<dbReference type="SUPFAM" id="SSF53474">
    <property type="entry name" value="alpha/beta-Hydrolases"/>
    <property type="match status" value="1"/>
</dbReference>
<dbReference type="InterPro" id="IPR015946">
    <property type="entry name" value="KH_dom-like_a/b"/>
</dbReference>
<dbReference type="InterPro" id="IPR036102">
    <property type="entry name" value="OsmC/Ohrsf"/>
</dbReference>
<dbReference type="Proteomes" id="UP001202831">
    <property type="component" value="Unassembled WGS sequence"/>
</dbReference>
<proteinExistence type="predicted"/>
<dbReference type="PANTHER" id="PTHR39624:SF2">
    <property type="entry name" value="OSMC-LIKE PROTEIN"/>
    <property type="match status" value="1"/>
</dbReference>
<dbReference type="EMBL" id="JAKIKT010000007">
    <property type="protein sequence ID" value="MCL2915383.1"/>
    <property type="molecule type" value="Genomic_DNA"/>
</dbReference>